<evidence type="ECO:0000313" key="3">
    <source>
        <dbReference type="Proteomes" id="UP001346149"/>
    </source>
</evidence>
<proteinExistence type="inferred from homology"/>
<comment type="caution">
    <text evidence="2">The sequence shown here is derived from an EMBL/GenBank/DDBJ whole genome shotgun (WGS) entry which is preliminary data.</text>
</comment>
<evidence type="ECO:0000256" key="1">
    <source>
        <dbReference type="ARBA" id="ARBA00007086"/>
    </source>
</evidence>
<dbReference type="AlphaFoldDB" id="A0AAN7R6S4"/>
<accession>A0AAN7R6S4</accession>
<sequence length="91" mass="10296">MAARVSSRKILFVSKWLYGTIAELGPAANSRVTKNIAESGIKREEEVDEKASWMRDPKTGYWMSEDQFDKVDVVGLREKFLSSNPRKPSSS</sequence>
<dbReference type="EMBL" id="JAXQNO010000011">
    <property type="protein sequence ID" value="KAK4789391.1"/>
    <property type="molecule type" value="Genomic_DNA"/>
</dbReference>
<comment type="similarity">
    <text evidence="1">Belongs to the LEA type 3 family.</text>
</comment>
<reference evidence="2 3" key="1">
    <citation type="journal article" date="2023" name="Hortic Res">
        <title>Pangenome of water caltrop reveals structural variations and asymmetric subgenome divergence after allopolyploidization.</title>
        <authorList>
            <person name="Zhang X."/>
            <person name="Chen Y."/>
            <person name="Wang L."/>
            <person name="Yuan Y."/>
            <person name="Fang M."/>
            <person name="Shi L."/>
            <person name="Lu R."/>
            <person name="Comes H.P."/>
            <person name="Ma Y."/>
            <person name="Chen Y."/>
            <person name="Huang G."/>
            <person name="Zhou Y."/>
            <person name="Zheng Z."/>
            <person name="Qiu Y."/>
        </authorList>
    </citation>
    <scope>NUCLEOTIDE SEQUENCE [LARGE SCALE GENOMIC DNA]</scope>
    <source>
        <strain evidence="2">F231</strain>
    </source>
</reference>
<evidence type="ECO:0008006" key="4">
    <source>
        <dbReference type="Google" id="ProtNLM"/>
    </source>
</evidence>
<evidence type="ECO:0000313" key="2">
    <source>
        <dbReference type="EMBL" id="KAK4789391.1"/>
    </source>
</evidence>
<dbReference type="Pfam" id="PF03242">
    <property type="entry name" value="LEA_3a"/>
    <property type="match status" value="1"/>
</dbReference>
<gene>
    <name evidence="2" type="ORF">SAY86_020710</name>
</gene>
<dbReference type="InterPro" id="IPR004926">
    <property type="entry name" value="LEA_3a"/>
</dbReference>
<dbReference type="Proteomes" id="UP001346149">
    <property type="component" value="Unassembled WGS sequence"/>
</dbReference>
<dbReference type="PANTHER" id="PTHR33509:SF21">
    <property type="entry name" value="OS02G0564600 PROTEIN"/>
    <property type="match status" value="1"/>
</dbReference>
<organism evidence="2 3">
    <name type="scientific">Trapa natans</name>
    <name type="common">Water chestnut</name>
    <dbReference type="NCBI Taxonomy" id="22666"/>
    <lineage>
        <taxon>Eukaryota</taxon>
        <taxon>Viridiplantae</taxon>
        <taxon>Streptophyta</taxon>
        <taxon>Embryophyta</taxon>
        <taxon>Tracheophyta</taxon>
        <taxon>Spermatophyta</taxon>
        <taxon>Magnoliopsida</taxon>
        <taxon>eudicotyledons</taxon>
        <taxon>Gunneridae</taxon>
        <taxon>Pentapetalae</taxon>
        <taxon>rosids</taxon>
        <taxon>malvids</taxon>
        <taxon>Myrtales</taxon>
        <taxon>Lythraceae</taxon>
        <taxon>Trapa</taxon>
    </lineage>
</organism>
<protein>
    <recommendedName>
        <fullName evidence="4">Late embryogenesis abundant protein</fullName>
    </recommendedName>
</protein>
<name>A0AAN7R6S4_TRANT</name>
<dbReference type="PANTHER" id="PTHR33509">
    <property type="entry name" value="LATE EMBRYOGENIS ABUNDANT PROTEIN 2-RELATED"/>
    <property type="match status" value="1"/>
</dbReference>
<keyword evidence="3" id="KW-1185">Reference proteome</keyword>